<gene>
    <name evidence="11" type="ORF">RB653_010490</name>
</gene>
<feature type="transmembrane region" description="Helical" evidence="10">
    <location>
        <begin position="28"/>
        <end position="47"/>
    </location>
</feature>
<evidence type="ECO:0000313" key="12">
    <source>
        <dbReference type="Proteomes" id="UP001344447"/>
    </source>
</evidence>
<name>A0AAN7TLM6_9MYCE</name>
<organism evidence="11 12">
    <name type="scientific">Dictyostelium firmibasis</name>
    <dbReference type="NCBI Taxonomy" id="79012"/>
    <lineage>
        <taxon>Eukaryota</taxon>
        <taxon>Amoebozoa</taxon>
        <taxon>Evosea</taxon>
        <taxon>Eumycetozoa</taxon>
        <taxon>Dictyostelia</taxon>
        <taxon>Dictyosteliales</taxon>
        <taxon>Dictyosteliaceae</taxon>
        <taxon>Dictyostelium</taxon>
    </lineage>
</organism>
<dbReference type="PANTHER" id="PTHR12714:SF9">
    <property type="entry name" value="PROTEIN-S-ISOPRENYLCYSTEINE O-METHYLTRANSFERASE"/>
    <property type="match status" value="1"/>
</dbReference>
<dbReference type="Proteomes" id="UP001344447">
    <property type="component" value="Unassembled WGS sequence"/>
</dbReference>
<keyword evidence="7 10" id="KW-0812">Transmembrane</keyword>
<evidence type="ECO:0000256" key="8">
    <source>
        <dbReference type="ARBA" id="ARBA00022989"/>
    </source>
</evidence>
<evidence type="ECO:0000256" key="10">
    <source>
        <dbReference type="RuleBase" id="RU362022"/>
    </source>
</evidence>
<keyword evidence="9 10" id="KW-0472">Membrane</keyword>
<dbReference type="Pfam" id="PF04140">
    <property type="entry name" value="ICMT"/>
    <property type="match status" value="1"/>
</dbReference>
<comment type="caution">
    <text evidence="11">The sequence shown here is derived from an EMBL/GenBank/DDBJ whole genome shotgun (WGS) entry which is preliminary data.</text>
</comment>
<keyword evidence="6 10" id="KW-0949">S-adenosyl-L-methionine</keyword>
<evidence type="ECO:0000256" key="6">
    <source>
        <dbReference type="ARBA" id="ARBA00022691"/>
    </source>
</evidence>
<feature type="transmembrane region" description="Helical" evidence="10">
    <location>
        <begin position="92"/>
        <end position="110"/>
    </location>
</feature>
<evidence type="ECO:0000256" key="7">
    <source>
        <dbReference type="ARBA" id="ARBA00022692"/>
    </source>
</evidence>
<keyword evidence="10" id="KW-0256">Endoplasmic reticulum</keyword>
<dbReference type="GO" id="GO:0032259">
    <property type="term" value="P:methylation"/>
    <property type="evidence" value="ECO:0007669"/>
    <property type="project" value="UniProtKB-KW"/>
</dbReference>
<comment type="subcellular location">
    <subcellularLocation>
        <location evidence="10">Endoplasmic reticulum membrane</location>
        <topology evidence="10">Multi-pass membrane protein</topology>
    </subcellularLocation>
    <subcellularLocation>
        <location evidence="1">Membrane</location>
        <topology evidence="1">Multi-pass membrane protein</topology>
    </subcellularLocation>
</comment>
<dbReference type="AlphaFoldDB" id="A0AAN7TLM6"/>
<reference evidence="11 12" key="1">
    <citation type="submission" date="2023-11" db="EMBL/GenBank/DDBJ databases">
        <title>Dfirmibasis_genome.</title>
        <authorList>
            <person name="Edelbroek B."/>
            <person name="Kjellin J."/>
            <person name="Jerlstrom-Hultqvist J."/>
            <person name="Soderbom F."/>
        </authorList>
    </citation>
    <scope>NUCLEOTIDE SEQUENCE [LARGE SCALE GENOMIC DNA]</scope>
    <source>
        <strain evidence="11 12">TNS-C-14</strain>
    </source>
</reference>
<evidence type="ECO:0000256" key="5">
    <source>
        <dbReference type="ARBA" id="ARBA00022679"/>
    </source>
</evidence>
<dbReference type="GO" id="GO:0005789">
    <property type="term" value="C:endoplasmic reticulum membrane"/>
    <property type="evidence" value="ECO:0007669"/>
    <property type="project" value="UniProtKB-SubCell"/>
</dbReference>
<sequence>MEQSEIVKLNKIKAKSAWLKKGAARSSAISCGLGIGIGVGISLFIFTETIRGFGIYLAGLCTFHMWEYIWVTMYHPDKLSSKSFLLNHSPQFNMALLISFIEYWIEWYFFPSLKTVPLWWLGAIFMIFGQVVRSIAMDTAGSNFTHLVQEEKRDDHVLVTNGVYQFMRHPSYFGWFIWSVSTQVILMNPISVIGFGWASWNFFSQRIENEEDYLIQFFGKSYKDYKKSVWSGIPGVQ</sequence>
<evidence type="ECO:0000256" key="2">
    <source>
        <dbReference type="ARBA" id="ARBA00009140"/>
    </source>
</evidence>
<dbReference type="InterPro" id="IPR025770">
    <property type="entry name" value="PPMT_MeTrfase"/>
</dbReference>
<keyword evidence="12" id="KW-1185">Reference proteome</keyword>
<evidence type="ECO:0000313" key="11">
    <source>
        <dbReference type="EMBL" id="KAK5575234.1"/>
    </source>
</evidence>
<keyword evidence="5" id="KW-0808">Transferase</keyword>
<comment type="similarity">
    <text evidence="2 10">Belongs to the class VI-like SAM-binding methyltransferase superfamily. Isoprenylcysteine carboxyl methyltransferase family.</text>
</comment>
<dbReference type="PROSITE" id="PS51564">
    <property type="entry name" value="SAM_ICMT"/>
    <property type="match status" value="1"/>
</dbReference>
<keyword evidence="8 10" id="KW-1133">Transmembrane helix</keyword>
<dbReference type="Gene3D" id="1.20.120.1630">
    <property type="match status" value="1"/>
</dbReference>
<proteinExistence type="inferred from homology"/>
<dbReference type="EC" id="2.1.1.100" evidence="3 10"/>
<evidence type="ECO:0000256" key="1">
    <source>
        <dbReference type="ARBA" id="ARBA00004141"/>
    </source>
</evidence>
<comment type="catalytic activity">
    <reaction evidence="10">
        <text>[protein]-C-terminal S-[(2E,6E)-farnesyl]-L-cysteine + S-adenosyl-L-methionine = [protein]-C-terminal S-[(2E,6E)-farnesyl]-L-cysteine methyl ester + S-adenosyl-L-homocysteine</text>
        <dbReference type="Rhea" id="RHEA:21672"/>
        <dbReference type="Rhea" id="RHEA-COMP:12125"/>
        <dbReference type="Rhea" id="RHEA-COMP:12126"/>
        <dbReference type="ChEBI" id="CHEBI:57856"/>
        <dbReference type="ChEBI" id="CHEBI:59789"/>
        <dbReference type="ChEBI" id="CHEBI:90510"/>
        <dbReference type="ChEBI" id="CHEBI:90511"/>
        <dbReference type="EC" id="2.1.1.100"/>
    </reaction>
</comment>
<dbReference type="InterPro" id="IPR007269">
    <property type="entry name" value="ICMT_MeTrfase"/>
</dbReference>
<feature type="transmembrane region" description="Helical" evidence="10">
    <location>
        <begin position="116"/>
        <end position="136"/>
    </location>
</feature>
<protein>
    <recommendedName>
        <fullName evidence="3 10">Protein-S-isoprenylcysteine O-methyltransferase</fullName>
        <ecNumber evidence="3 10">2.1.1.100</ecNumber>
    </recommendedName>
</protein>
<evidence type="ECO:0000256" key="9">
    <source>
        <dbReference type="ARBA" id="ARBA00023136"/>
    </source>
</evidence>
<accession>A0AAN7TLM6</accession>
<dbReference type="GO" id="GO:0004671">
    <property type="term" value="F:protein C-terminal S-isoprenylcysteine carboxyl O-methyltransferase activity"/>
    <property type="evidence" value="ECO:0007669"/>
    <property type="project" value="UniProtKB-EC"/>
</dbReference>
<dbReference type="EMBL" id="JAVFKY010000006">
    <property type="protein sequence ID" value="KAK5575234.1"/>
    <property type="molecule type" value="Genomic_DNA"/>
</dbReference>
<keyword evidence="4 10" id="KW-0489">Methyltransferase</keyword>
<evidence type="ECO:0000256" key="3">
    <source>
        <dbReference type="ARBA" id="ARBA00012151"/>
    </source>
</evidence>
<evidence type="ECO:0000256" key="4">
    <source>
        <dbReference type="ARBA" id="ARBA00022603"/>
    </source>
</evidence>
<dbReference type="PANTHER" id="PTHR12714">
    <property type="entry name" value="PROTEIN-S ISOPRENYLCYSTEINE O-METHYLTRANSFERASE"/>
    <property type="match status" value="1"/>
</dbReference>
<feature type="transmembrane region" description="Helical" evidence="10">
    <location>
        <begin position="175"/>
        <end position="200"/>
    </location>
</feature>
<feature type="transmembrane region" description="Helical" evidence="10">
    <location>
        <begin position="53"/>
        <end position="71"/>
    </location>
</feature>